<dbReference type="AlphaFoldDB" id="A0A937USK6"/>
<evidence type="ECO:0008006" key="5">
    <source>
        <dbReference type="Google" id="ProtNLM"/>
    </source>
</evidence>
<keyword evidence="2" id="KW-0472">Membrane</keyword>
<organism evidence="3 4">
    <name type="scientific">Frankia nepalensis</name>
    <dbReference type="NCBI Taxonomy" id="1836974"/>
    <lineage>
        <taxon>Bacteria</taxon>
        <taxon>Bacillati</taxon>
        <taxon>Actinomycetota</taxon>
        <taxon>Actinomycetes</taxon>
        <taxon>Frankiales</taxon>
        <taxon>Frankiaceae</taxon>
        <taxon>Frankia</taxon>
    </lineage>
</organism>
<keyword evidence="4" id="KW-1185">Reference proteome</keyword>
<keyword evidence="2" id="KW-0812">Transmembrane</keyword>
<evidence type="ECO:0000313" key="4">
    <source>
        <dbReference type="Proteomes" id="UP000604475"/>
    </source>
</evidence>
<comment type="caution">
    <text evidence="3">The sequence shown here is derived from an EMBL/GenBank/DDBJ whole genome shotgun (WGS) entry which is preliminary data.</text>
</comment>
<proteinExistence type="predicted"/>
<gene>
    <name evidence="3" type="ORF">I7412_34715</name>
</gene>
<sequence>MPVTPLTHDGPRRRRRAGQGQDRGASPVELALVMGAVLALFALVLVFGMRWLAAQAAATAAGRALETAQSVDGTDPAATQVATALARSSRAITDVDVRIDRDTTTGTVTVAVTVHALLGGAVTRTATGPAARFLPQAQAR</sequence>
<dbReference type="EMBL" id="JAEACQ010000298">
    <property type="protein sequence ID" value="MBL7632218.1"/>
    <property type="molecule type" value="Genomic_DNA"/>
</dbReference>
<reference evidence="3" key="1">
    <citation type="submission" date="2020-12" db="EMBL/GenBank/DDBJ databases">
        <title>Genomic characterization of non-nitrogen-fixing Frankia strains.</title>
        <authorList>
            <person name="Carlos-Shanley C."/>
            <person name="Guerra T."/>
            <person name="Hahn D."/>
        </authorList>
    </citation>
    <scope>NUCLEOTIDE SEQUENCE</scope>
    <source>
        <strain evidence="3">CN6</strain>
    </source>
</reference>
<evidence type="ECO:0000256" key="2">
    <source>
        <dbReference type="SAM" id="Phobius"/>
    </source>
</evidence>
<protein>
    <recommendedName>
        <fullName evidence="5">Pilus assembly protein TadE</fullName>
    </recommendedName>
</protein>
<evidence type="ECO:0000256" key="1">
    <source>
        <dbReference type="SAM" id="MobiDB-lite"/>
    </source>
</evidence>
<evidence type="ECO:0000313" key="3">
    <source>
        <dbReference type="EMBL" id="MBL7632218.1"/>
    </source>
</evidence>
<feature type="region of interest" description="Disordered" evidence="1">
    <location>
        <begin position="1"/>
        <end position="23"/>
    </location>
</feature>
<accession>A0A937USK6</accession>
<keyword evidence="2" id="KW-1133">Transmembrane helix</keyword>
<dbReference type="Proteomes" id="UP000604475">
    <property type="component" value="Unassembled WGS sequence"/>
</dbReference>
<name>A0A937USK6_9ACTN</name>
<feature type="transmembrane region" description="Helical" evidence="2">
    <location>
        <begin position="30"/>
        <end position="53"/>
    </location>
</feature>